<reference evidence="14 15" key="1">
    <citation type="journal article" date="2018" name="Nat. Microbiol.">
        <title>Leveraging single-cell genomics to expand the fungal tree of life.</title>
        <authorList>
            <person name="Ahrendt S.R."/>
            <person name="Quandt C.A."/>
            <person name="Ciobanu D."/>
            <person name="Clum A."/>
            <person name="Salamov A."/>
            <person name="Andreopoulos B."/>
            <person name="Cheng J.F."/>
            <person name="Woyke T."/>
            <person name="Pelin A."/>
            <person name="Henrissat B."/>
            <person name="Reynolds N.K."/>
            <person name="Benny G.L."/>
            <person name="Smith M.E."/>
            <person name="James T.Y."/>
            <person name="Grigoriev I.V."/>
        </authorList>
    </citation>
    <scope>NUCLEOTIDE SEQUENCE [LARGE SCALE GENOMIC DNA]</scope>
    <source>
        <strain evidence="14 15">ATCC 52028</strain>
    </source>
</reference>
<dbReference type="GO" id="GO:0000149">
    <property type="term" value="F:SNARE binding"/>
    <property type="evidence" value="ECO:0007669"/>
    <property type="project" value="TreeGrafter"/>
</dbReference>
<dbReference type="AlphaFoldDB" id="A0A4P9WY14"/>
<feature type="domain" description="T-SNARE coiled-coil homology" evidence="11">
    <location>
        <begin position="235"/>
        <end position="297"/>
    </location>
</feature>
<keyword evidence="8" id="KW-0175">Coiled coil</keyword>
<dbReference type="GO" id="GO:0006906">
    <property type="term" value="P:vesicle fusion"/>
    <property type="evidence" value="ECO:0007669"/>
    <property type="project" value="TreeGrafter"/>
</dbReference>
<dbReference type="GO" id="GO:0006886">
    <property type="term" value="P:intracellular protein transport"/>
    <property type="evidence" value="ECO:0007669"/>
    <property type="project" value="InterPro"/>
</dbReference>
<evidence type="ECO:0000256" key="5">
    <source>
        <dbReference type="ARBA" id="ARBA00022989"/>
    </source>
</evidence>
<evidence type="ECO:0000256" key="2">
    <source>
        <dbReference type="ARBA" id="ARBA00009063"/>
    </source>
</evidence>
<dbReference type="PANTHER" id="PTHR19957:SF307">
    <property type="entry name" value="PROTEIN SSO1-RELATED"/>
    <property type="match status" value="1"/>
</dbReference>
<comment type="similarity">
    <text evidence="2 7">Belongs to the syntaxin family.</text>
</comment>
<feature type="transmembrane region" description="Helical" evidence="10">
    <location>
        <begin position="309"/>
        <end position="328"/>
    </location>
</feature>
<dbReference type="CDD" id="cd00179">
    <property type="entry name" value="SynN"/>
    <property type="match status" value="1"/>
</dbReference>
<evidence type="ECO:0000256" key="6">
    <source>
        <dbReference type="ARBA" id="ARBA00023136"/>
    </source>
</evidence>
<dbReference type="GO" id="GO:0005484">
    <property type="term" value="F:SNAP receptor activity"/>
    <property type="evidence" value="ECO:0007669"/>
    <property type="project" value="InterPro"/>
</dbReference>
<dbReference type="Proteomes" id="UP000274922">
    <property type="component" value="Unassembled WGS sequence"/>
</dbReference>
<evidence type="ECO:0000313" key="12">
    <source>
        <dbReference type="EMBL" id="RKO97242.1"/>
    </source>
</evidence>
<dbReference type="SMART" id="SM00397">
    <property type="entry name" value="t_SNARE"/>
    <property type="match status" value="1"/>
</dbReference>
<dbReference type="InterPro" id="IPR000727">
    <property type="entry name" value="T_SNARE_dom"/>
</dbReference>
<dbReference type="CDD" id="cd15848">
    <property type="entry name" value="SNARE_syntaxin1-like"/>
    <property type="match status" value="1"/>
</dbReference>
<dbReference type="GO" id="GO:0031201">
    <property type="term" value="C:SNARE complex"/>
    <property type="evidence" value="ECO:0007669"/>
    <property type="project" value="TreeGrafter"/>
</dbReference>
<evidence type="ECO:0000256" key="4">
    <source>
        <dbReference type="ARBA" id="ARBA00022692"/>
    </source>
</evidence>
<evidence type="ECO:0000313" key="14">
    <source>
        <dbReference type="Proteomes" id="UP000268535"/>
    </source>
</evidence>
<evidence type="ECO:0000313" key="13">
    <source>
        <dbReference type="EMBL" id="RKO98379.1"/>
    </source>
</evidence>
<dbReference type="InterPro" id="IPR010989">
    <property type="entry name" value="SNARE"/>
</dbReference>
<evidence type="ECO:0000256" key="7">
    <source>
        <dbReference type="RuleBase" id="RU003858"/>
    </source>
</evidence>
<dbReference type="EMBL" id="ML009347">
    <property type="protein sequence ID" value="RKO97242.1"/>
    <property type="molecule type" value="Genomic_DNA"/>
</dbReference>
<dbReference type="OrthoDB" id="10255013at2759"/>
<organism evidence="13 15">
    <name type="scientific">Caulochytrium protostelioides</name>
    <dbReference type="NCBI Taxonomy" id="1555241"/>
    <lineage>
        <taxon>Eukaryota</taxon>
        <taxon>Fungi</taxon>
        <taxon>Fungi incertae sedis</taxon>
        <taxon>Chytridiomycota</taxon>
        <taxon>Chytridiomycota incertae sedis</taxon>
        <taxon>Chytridiomycetes</taxon>
        <taxon>Caulochytriales</taxon>
        <taxon>Caulochytriaceae</taxon>
        <taxon>Caulochytrium</taxon>
    </lineage>
</organism>
<dbReference type="InterPro" id="IPR045242">
    <property type="entry name" value="Syntaxin"/>
</dbReference>
<reference evidence="13" key="2">
    <citation type="submission" date="2018-04" db="EMBL/GenBank/DDBJ databases">
        <title>Leveraging single-cell genomics to expand the Fungal Tree of Life.</title>
        <authorList>
            <consortium name="DOE Joint Genome Institute"/>
            <person name="Ahrendt S.R."/>
            <person name="Quandt C.A."/>
            <person name="Ciobanu D."/>
            <person name="Clum A."/>
            <person name="Salamov A."/>
            <person name="Andreopoulos B."/>
            <person name="Cheng J.-F."/>
            <person name="Woyke T."/>
            <person name="Pelin A."/>
            <person name="Henrissat B."/>
            <person name="Benny G.L."/>
            <person name="Smith M.E."/>
            <person name="James T.Y."/>
            <person name="Grigoriev I.V."/>
        </authorList>
    </citation>
    <scope>NUCLEOTIDE SEQUENCE</scope>
    <source>
        <strain evidence="13">ATCC 52028</strain>
    </source>
</reference>
<dbReference type="EMBL" id="ML014461">
    <property type="protein sequence ID" value="RKO98379.1"/>
    <property type="molecule type" value="Genomic_DNA"/>
</dbReference>
<keyword evidence="5 10" id="KW-1133">Transmembrane helix</keyword>
<dbReference type="GO" id="GO:0006887">
    <property type="term" value="P:exocytosis"/>
    <property type="evidence" value="ECO:0007669"/>
    <property type="project" value="TreeGrafter"/>
</dbReference>
<keyword evidence="15" id="KW-1185">Reference proteome</keyword>
<dbReference type="SUPFAM" id="SSF47661">
    <property type="entry name" value="t-snare proteins"/>
    <property type="match status" value="1"/>
</dbReference>
<dbReference type="SMART" id="SM00503">
    <property type="entry name" value="SynN"/>
    <property type="match status" value="1"/>
</dbReference>
<evidence type="ECO:0000256" key="1">
    <source>
        <dbReference type="ARBA" id="ARBA00004211"/>
    </source>
</evidence>
<protein>
    <submittedName>
        <fullName evidence="12">t-SNARE</fullName>
    </submittedName>
</protein>
<dbReference type="FunFam" id="1.20.58.70:FF:000011">
    <property type="entry name" value="Syntaxin 4"/>
    <property type="match status" value="1"/>
</dbReference>
<evidence type="ECO:0000256" key="8">
    <source>
        <dbReference type="SAM" id="Coils"/>
    </source>
</evidence>
<dbReference type="FunFam" id="1.20.5.110:FF:000008">
    <property type="entry name" value="Syntaxin 132"/>
    <property type="match status" value="1"/>
</dbReference>
<dbReference type="GO" id="GO:0048278">
    <property type="term" value="P:vesicle docking"/>
    <property type="evidence" value="ECO:0007669"/>
    <property type="project" value="TreeGrafter"/>
</dbReference>
<dbReference type="Pfam" id="PF00804">
    <property type="entry name" value="Syntaxin"/>
    <property type="match status" value="1"/>
</dbReference>
<feature type="region of interest" description="Disordered" evidence="9">
    <location>
        <begin position="1"/>
        <end position="68"/>
    </location>
</feature>
<accession>A0A4P9WY14</accession>
<dbReference type="InterPro" id="IPR006012">
    <property type="entry name" value="Syntaxin/epimorphin_CS"/>
</dbReference>
<evidence type="ECO:0000256" key="3">
    <source>
        <dbReference type="ARBA" id="ARBA00022448"/>
    </source>
</evidence>
<evidence type="ECO:0000313" key="15">
    <source>
        <dbReference type="Proteomes" id="UP000274922"/>
    </source>
</evidence>
<feature type="compositionally biased region" description="Basic and acidic residues" evidence="9">
    <location>
        <begin position="37"/>
        <end position="58"/>
    </location>
</feature>
<dbReference type="PANTHER" id="PTHR19957">
    <property type="entry name" value="SYNTAXIN"/>
    <property type="match status" value="1"/>
</dbReference>
<dbReference type="Gene3D" id="1.20.5.110">
    <property type="match status" value="1"/>
</dbReference>
<sequence>MRDRLGDLSPGDAKGSGDDPIDPHAPASSPPPYEEEDGRKPGDKKEEKKKAKKTKEDTGAGGSDESPEMAAFFTQIGQVRDAIAAVKRNTEQIESMHQQAMNVISEKQSAEITEELDGLMNRTNKEATAIRNQLKAMEADNKALAAKNTQPSELRVRVNQHGAITKKFLDVMNEYKAIQQKYQEKYKQRLQRQFLIVKPQATPEELAKVLDGESGPVFAQQVLSTGQRAEARRALQDIQDRHHDILRIEQSIIELQQLFMDMAVLVAAQGEMINQIEVHVNDAVETTEAGVQALKKAVKTQKASRKKMCCIMICLIGILLAAVLGGLGGGKVF</sequence>
<dbReference type="InterPro" id="IPR006011">
    <property type="entry name" value="Syntaxin_N"/>
</dbReference>
<reference evidence="12" key="3">
    <citation type="submission" date="2018-08" db="EMBL/GenBank/DDBJ databases">
        <title>Leveraging single-cell genomics to expand the Fungal Tree of Life.</title>
        <authorList>
            <consortium name="DOE Joint Genome Institute"/>
            <person name="Ahrendt S.R."/>
            <person name="Quandt C.A."/>
            <person name="Ciobanu D."/>
            <person name="Clum A."/>
            <person name="Salamov A."/>
            <person name="Andreopoulos B."/>
            <person name="Cheng J.-F."/>
            <person name="Woyke T."/>
            <person name="Pelin A."/>
            <person name="Henrissat B."/>
            <person name="Reynolds N."/>
            <person name="Benny G.L."/>
            <person name="Smith M.E."/>
            <person name="James T.Y."/>
            <person name="Grigoriev I.V."/>
        </authorList>
    </citation>
    <scope>NUCLEOTIDE SEQUENCE</scope>
    <source>
        <strain evidence="12">ATCC 52028</strain>
    </source>
</reference>
<dbReference type="PROSITE" id="PS00914">
    <property type="entry name" value="SYNTAXIN"/>
    <property type="match status" value="1"/>
</dbReference>
<dbReference type="PROSITE" id="PS50192">
    <property type="entry name" value="T_SNARE"/>
    <property type="match status" value="1"/>
</dbReference>
<evidence type="ECO:0000259" key="11">
    <source>
        <dbReference type="PROSITE" id="PS50192"/>
    </source>
</evidence>
<dbReference type="GO" id="GO:0005886">
    <property type="term" value="C:plasma membrane"/>
    <property type="evidence" value="ECO:0007669"/>
    <property type="project" value="TreeGrafter"/>
</dbReference>
<dbReference type="STRING" id="1555241.A0A4P9WY14"/>
<gene>
    <name evidence="12" type="ORF">CAUPRSCDRAFT_6795</name>
    <name evidence="13" type="ORF">CXG81DRAFT_15985</name>
</gene>
<evidence type="ECO:0000256" key="9">
    <source>
        <dbReference type="SAM" id="MobiDB-lite"/>
    </source>
</evidence>
<name>A0A4P9WY14_9FUNG</name>
<keyword evidence="6 10" id="KW-0472">Membrane</keyword>
<keyword evidence="4 10" id="KW-0812">Transmembrane</keyword>
<proteinExistence type="inferred from homology"/>
<comment type="subcellular location">
    <subcellularLocation>
        <location evidence="1">Membrane</location>
        <topology evidence="1">Single-pass type IV membrane protein</topology>
    </subcellularLocation>
</comment>
<dbReference type="Pfam" id="PF05739">
    <property type="entry name" value="SNARE"/>
    <property type="match status" value="1"/>
</dbReference>
<evidence type="ECO:0000256" key="10">
    <source>
        <dbReference type="SAM" id="Phobius"/>
    </source>
</evidence>
<dbReference type="Proteomes" id="UP000268535">
    <property type="component" value="Unassembled WGS sequence"/>
</dbReference>
<dbReference type="Gene3D" id="1.20.58.70">
    <property type="match status" value="1"/>
</dbReference>
<keyword evidence="3" id="KW-0813">Transport</keyword>
<feature type="coiled-coil region" evidence="8">
    <location>
        <begin position="120"/>
        <end position="147"/>
    </location>
</feature>
<dbReference type="GO" id="GO:0012505">
    <property type="term" value="C:endomembrane system"/>
    <property type="evidence" value="ECO:0007669"/>
    <property type="project" value="TreeGrafter"/>
</dbReference>